<accession>A0A193QMT6</accession>
<gene>
    <name evidence="1" type="ORF">SGGMMB4_05036</name>
</gene>
<dbReference type="EMBL" id="LN854557">
    <property type="protein sequence ID" value="CRL46413.1"/>
    <property type="molecule type" value="Genomic_DNA"/>
</dbReference>
<evidence type="ECO:0000313" key="1">
    <source>
        <dbReference type="EMBL" id="CRL46413.1"/>
    </source>
</evidence>
<evidence type="ECO:0000313" key="2">
    <source>
        <dbReference type="Proteomes" id="UP000245838"/>
    </source>
</evidence>
<dbReference type="Proteomes" id="UP000245838">
    <property type="component" value="Chromosome sggmmb4_Chromosome"/>
</dbReference>
<evidence type="ECO:0008006" key="3">
    <source>
        <dbReference type="Google" id="ProtNLM"/>
    </source>
</evidence>
<protein>
    <recommendedName>
        <fullName evidence="3">Transposase</fullName>
    </recommendedName>
</protein>
<organism evidence="1 2">
    <name type="scientific">Sodalis glossinidius (strain morsitans)</name>
    <dbReference type="NCBI Taxonomy" id="343509"/>
    <lineage>
        <taxon>Bacteria</taxon>
        <taxon>Pseudomonadati</taxon>
        <taxon>Pseudomonadota</taxon>
        <taxon>Gammaproteobacteria</taxon>
        <taxon>Enterobacterales</taxon>
        <taxon>Bruguierivoracaceae</taxon>
        <taxon>Sodalis</taxon>
    </lineage>
</organism>
<sequence length="42" mass="4964">MFTMNHQISPVKAKKLSKWGFTALKHLHKWLDTNLMHQAKNC</sequence>
<dbReference type="AlphaFoldDB" id="A0A193QMT6"/>
<reference evidence="1 2" key="1">
    <citation type="submission" date="2015-05" db="EMBL/GenBank/DDBJ databases">
        <authorList>
            <person name="Goodhead I."/>
        </authorList>
    </citation>
    <scope>NUCLEOTIDE SEQUENCE [LARGE SCALE GENOMIC DNA]</scope>
    <source>
        <strain evidence="2">morsitans</strain>
    </source>
</reference>
<proteinExistence type="predicted"/>
<name>A0A193QMT6_SODGM</name>